<comment type="caution">
    <text evidence="1">The sequence shown here is derived from an EMBL/GenBank/DDBJ whole genome shotgun (WGS) entry which is preliminary data.</text>
</comment>
<gene>
    <name evidence="1" type="ORF">D187_008970</name>
</gene>
<organism evidence="1 2">
    <name type="scientific">Cystobacter fuscus (strain ATCC 25194 / DSM 2262 / NBRC 100088 / M29)</name>
    <dbReference type="NCBI Taxonomy" id="1242864"/>
    <lineage>
        <taxon>Bacteria</taxon>
        <taxon>Pseudomonadati</taxon>
        <taxon>Myxococcota</taxon>
        <taxon>Myxococcia</taxon>
        <taxon>Myxococcales</taxon>
        <taxon>Cystobacterineae</taxon>
        <taxon>Archangiaceae</taxon>
        <taxon>Cystobacter</taxon>
    </lineage>
</organism>
<protein>
    <submittedName>
        <fullName evidence="1">Uncharacterized protein</fullName>
    </submittedName>
</protein>
<keyword evidence="2" id="KW-1185">Reference proteome</keyword>
<reference evidence="1" key="1">
    <citation type="submission" date="2013-05" db="EMBL/GenBank/DDBJ databases">
        <title>Genome assembly of Cystobacter fuscus DSM 2262.</title>
        <authorList>
            <person name="Sharma G."/>
            <person name="Khatri I."/>
            <person name="Kaur C."/>
            <person name="Mayilraj S."/>
            <person name="Subramanian S."/>
        </authorList>
    </citation>
    <scope>NUCLEOTIDE SEQUENCE [LARGE SCALE GENOMIC DNA]</scope>
    <source>
        <strain evidence="1">DSM 2262</strain>
    </source>
</reference>
<name>S9PK03_CYSF2</name>
<accession>S9PK03</accession>
<dbReference type="EMBL" id="ANAH02000007">
    <property type="protein sequence ID" value="EPX62782.1"/>
    <property type="molecule type" value="Genomic_DNA"/>
</dbReference>
<sequence length="42" mass="4347">MGFTLFCLGMLTLLIAGQGLCLPLAGITAFLALLIVLGLTRP</sequence>
<evidence type="ECO:0000313" key="1">
    <source>
        <dbReference type="EMBL" id="EPX62782.1"/>
    </source>
</evidence>
<dbReference type="AlphaFoldDB" id="S9PK03"/>
<dbReference type="Proteomes" id="UP000011682">
    <property type="component" value="Unassembled WGS sequence"/>
</dbReference>
<evidence type="ECO:0000313" key="2">
    <source>
        <dbReference type="Proteomes" id="UP000011682"/>
    </source>
</evidence>
<proteinExistence type="predicted"/>